<evidence type="ECO:0000256" key="3">
    <source>
        <dbReference type="ARBA" id="ARBA00022692"/>
    </source>
</evidence>
<feature type="transmembrane region" description="Helical" evidence="8">
    <location>
        <begin position="171"/>
        <end position="198"/>
    </location>
</feature>
<dbReference type="PANTHER" id="PTHR22730">
    <property type="entry name" value="PROMININ PROM PROTEIN"/>
    <property type="match status" value="1"/>
</dbReference>
<dbReference type="InterPro" id="IPR008795">
    <property type="entry name" value="Prominin"/>
</dbReference>
<dbReference type="PANTHER" id="PTHR22730:SF1">
    <property type="entry name" value="PROMININ-LIKE PROTEIN"/>
    <property type="match status" value="1"/>
</dbReference>
<protein>
    <submittedName>
        <fullName evidence="10">Uncharacterized protein</fullName>
    </submittedName>
</protein>
<dbReference type="GO" id="GO:0016020">
    <property type="term" value="C:membrane"/>
    <property type="evidence" value="ECO:0007669"/>
    <property type="project" value="UniProtKB-SubCell"/>
</dbReference>
<comment type="similarity">
    <text evidence="2">Belongs to the prominin family.</text>
</comment>
<dbReference type="WBParaSite" id="PSAMB.scaffold12223size2878.g34714.t1">
    <property type="protein sequence ID" value="PSAMB.scaffold12223size2878.g34714.t1"/>
    <property type="gene ID" value="PSAMB.scaffold12223size2878.g34714"/>
</dbReference>
<evidence type="ECO:0000256" key="5">
    <source>
        <dbReference type="ARBA" id="ARBA00023136"/>
    </source>
</evidence>
<feature type="coiled-coil region" evidence="7">
    <location>
        <begin position="7"/>
        <end position="34"/>
    </location>
</feature>
<keyword evidence="4 8" id="KW-1133">Transmembrane helix</keyword>
<evidence type="ECO:0000256" key="1">
    <source>
        <dbReference type="ARBA" id="ARBA00004141"/>
    </source>
</evidence>
<evidence type="ECO:0000256" key="2">
    <source>
        <dbReference type="ARBA" id="ARBA00006058"/>
    </source>
</evidence>
<evidence type="ECO:0000256" key="4">
    <source>
        <dbReference type="ARBA" id="ARBA00022989"/>
    </source>
</evidence>
<keyword evidence="5 8" id="KW-0472">Membrane</keyword>
<accession>A0A914USR0</accession>
<reference evidence="10" key="1">
    <citation type="submission" date="2022-11" db="UniProtKB">
        <authorList>
            <consortium name="WormBaseParasite"/>
        </authorList>
    </citation>
    <scope>IDENTIFICATION</scope>
</reference>
<evidence type="ECO:0000313" key="10">
    <source>
        <dbReference type="WBParaSite" id="PSAMB.scaffold12223size2878.g34714.t1"/>
    </source>
</evidence>
<keyword evidence="6" id="KW-0325">Glycoprotein</keyword>
<evidence type="ECO:0000313" key="9">
    <source>
        <dbReference type="Proteomes" id="UP000887566"/>
    </source>
</evidence>
<sequence>MDMQDSLVQFEQSLQSLDDDIKKLRNDFVRLRKTAEHELESCLQSTTDPFKEYCQKAKQMLDDHGDLPMDEVQDAGFAQTRKDLKAIAEYNISGLLHDARTKFSKLETSFQQEIGRKQNLVRDRLKEIGDELFQVAETISDRIKKVNFDELYHYISLHLETSDGYPVYKNYLWIAGLSVSGVMALMALAFGFGLFYGCCGKRPSYYEDDCCVRTTGSKLYCCGIALGIMVLFAMMVIGVVLFLAGANARSILCEPLDDPLRRPDAVALMERYLDVWKAKHGRDDVTLLLDEHNLTDIIRGCAQNRTLYDIFDLDKKYHLNDLKKQKEEAYRQLDEYLESMLRDLRVRDTIGDLITPEITNKLKKLNEGNITGIPLRLIRTIEDQIDKLDLLKNSQQLIDVDKLPEQRAVEVRRVLNDVRKLEEESATPLRRGLAQLVGNLTELNSRLPNLTERIPSLLIRLQHAEALLASNLTGHVEDASSEISAKLKSYVDGY</sequence>
<dbReference type="Proteomes" id="UP000887566">
    <property type="component" value="Unplaced"/>
</dbReference>
<name>A0A914USR0_9BILA</name>
<evidence type="ECO:0000256" key="7">
    <source>
        <dbReference type="SAM" id="Coils"/>
    </source>
</evidence>
<feature type="transmembrane region" description="Helical" evidence="8">
    <location>
        <begin position="219"/>
        <end position="244"/>
    </location>
</feature>
<evidence type="ECO:0000256" key="6">
    <source>
        <dbReference type="ARBA" id="ARBA00023180"/>
    </source>
</evidence>
<proteinExistence type="inferred from homology"/>
<dbReference type="Pfam" id="PF05478">
    <property type="entry name" value="Prominin"/>
    <property type="match status" value="1"/>
</dbReference>
<keyword evidence="3 8" id="KW-0812">Transmembrane</keyword>
<organism evidence="9 10">
    <name type="scientific">Plectus sambesii</name>
    <dbReference type="NCBI Taxonomy" id="2011161"/>
    <lineage>
        <taxon>Eukaryota</taxon>
        <taxon>Metazoa</taxon>
        <taxon>Ecdysozoa</taxon>
        <taxon>Nematoda</taxon>
        <taxon>Chromadorea</taxon>
        <taxon>Plectida</taxon>
        <taxon>Plectina</taxon>
        <taxon>Plectoidea</taxon>
        <taxon>Plectidae</taxon>
        <taxon>Plectus</taxon>
    </lineage>
</organism>
<keyword evidence="7" id="KW-0175">Coiled coil</keyword>
<keyword evidence="9" id="KW-1185">Reference proteome</keyword>
<dbReference type="AlphaFoldDB" id="A0A914USR0"/>
<comment type="subcellular location">
    <subcellularLocation>
        <location evidence="1">Membrane</location>
        <topology evidence="1">Multi-pass membrane protein</topology>
    </subcellularLocation>
</comment>
<evidence type="ECO:0000256" key="8">
    <source>
        <dbReference type="SAM" id="Phobius"/>
    </source>
</evidence>